<reference evidence="2 3" key="1">
    <citation type="journal article" date="2019" name="Sci. Rep.">
        <title>A high-quality genome of Eragrostis curvula grass provides insights into Poaceae evolution and supports new strategies to enhance forage quality.</title>
        <authorList>
            <person name="Carballo J."/>
            <person name="Santos B.A.C.M."/>
            <person name="Zappacosta D."/>
            <person name="Garbus I."/>
            <person name="Selva J.P."/>
            <person name="Gallo C.A."/>
            <person name="Diaz A."/>
            <person name="Albertini E."/>
            <person name="Caccamo M."/>
            <person name="Echenique V."/>
        </authorList>
    </citation>
    <scope>NUCLEOTIDE SEQUENCE [LARGE SCALE GENOMIC DNA]</scope>
    <source>
        <strain evidence="3">cv. Victoria</strain>
        <tissue evidence="2">Leaf</tissue>
    </source>
</reference>
<evidence type="ECO:0008006" key="4">
    <source>
        <dbReference type="Google" id="ProtNLM"/>
    </source>
</evidence>
<comment type="caution">
    <text evidence="2">The sequence shown here is derived from an EMBL/GenBank/DDBJ whole genome shotgun (WGS) entry which is preliminary data.</text>
</comment>
<feature type="non-terminal residue" evidence="2">
    <location>
        <position position="88"/>
    </location>
</feature>
<keyword evidence="3" id="KW-1185">Reference proteome</keyword>
<accession>A0A5J9UMX8</accession>
<dbReference type="EMBL" id="RWGY01000013">
    <property type="protein sequence ID" value="TVU24926.1"/>
    <property type="molecule type" value="Genomic_DNA"/>
</dbReference>
<feature type="non-terminal residue" evidence="2">
    <location>
        <position position="1"/>
    </location>
</feature>
<dbReference type="Gramene" id="TVU24926">
    <property type="protein sequence ID" value="TVU24926"/>
    <property type="gene ID" value="EJB05_27392"/>
</dbReference>
<feature type="signal peptide" evidence="1">
    <location>
        <begin position="1"/>
        <end position="15"/>
    </location>
</feature>
<dbReference type="AlphaFoldDB" id="A0A5J9UMX8"/>
<feature type="chain" id="PRO_5023909275" description="Secreted protein" evidence="1">
    <location>
        <begin position="16"/>
        <end position="88"/>
    </location>
</feature>
<dbReference type="Proteomes" id="UP000324897">
    <property type="component" value="Chromosome 2"/>
</dbReference>
<evidence type="ECO:0000313" key="3">
    <source>
        <dbReference type="Proteomes" id="UP000324897"/>
    </source>
</evidence>
<keyword evidence="1" id="KW-0732">Signal</keyword>
<name>A0A5J9UMX8_9POAL</name>
<sequence>MPCPLFLLSLAGAAAPCCHVAVRAFLLLSQGQLCHRGSFYDEDEDGLPVTVWSSQRPCGEASGCSVLSGSRASSCCWFFASLSKLPKQ</sequence>
<protein>
    <recommendedName>
        <fullName evidence="4">Secreted protein</fullName>
    </recommendedName>
</protein>
<evidence type="ECO:0000256" key="1">
    <source>
        <dbReference type="SAM" id="SignalP"/>
    </source>
</evidence>
<gene>
    <name evidence="2" type="ORF">EJB05_27392</name>
</gene>
<organism evidence="2 3">
    <name type="scientific">Eragrostis curvula</name>
    <name type="common">weeping love grass</name>
    <dbReference type="NCBI Taxonomy" id="38414"/>
    <lineage>
        <taxon>Eukaryota</taxon>
        <taxon>Viridiplantae</taxon>
        <taxon>Streptophyta</taxon>
        <taxon>Embryophyta</taxon>
        <taxon>Tracheophyta</taxon>
        <taxon>Spermatophyta</taxon>
        <taxon>Magnoliopsida</taxon>
        <taxon>Liliopsida</taxon>
        <taxon>Poales</taxon>
        <taxon>Poaceae</taxon>
        <taxon>PACMAD clade</taxon>
        <taxon>Chloridoideae</taxon>
        <taxon>Eragrostideae</taxon>
        <taxon>Eragrostidinae</taxon>
        <taxon>Eragrostis</taxon>
    </lineage>
</organism>
<proteinExistence type="predicted"/>
<evidence type="ECO:0000313" key="2">
    <source>
        <dbReference type="EMBL" id="TVU24926.1"/>
    </source>
</evidence>